<evidence type="ECO:0000313" key="3">
    <source>
        <dbReference type="Proteomes" id="UP000178794"/>
    </source>
</evidence>
<dbReference type="AlphaFoldDB" id="A0A1F6DDX7"/>
<accession>A0A1F6DDX7</accession>
<sequence>MPPIAEYREGEIEFQKYGIDISGLLQSLWDYVRSFFGAGDPLVSTATYVDVFQFIAGILEVIAIIGLLLSLAMLYGWLYAAVRLKKYGAQAEEALAAEEKRFRERALGKEAQNPRRVDIATHSASDNPNDWRIAIVEADILLEEILEKHGFVGATIGEKLRGASIESFRTLNDAWEAHKVRNKIAHEGAGFELTERIAKQTIAQYENVFNEFEV</sequence>
<proteinExistence type="predicted"/>
<dbReference type="STRING" id="1798492.A3C89_00210"/>
<keyword evidence="1" id="KW-0812">Transmembrane</keyword>
<feature type="transmembrane region" description="Helical" evidence="1">
    <location>
        <begin position="51"/>
        <end position="78"/>
    </location>
</feature>
<evidence type="ECO:0000256" key="1">
    <source>
        <dbReference type="SAM" id="Phobius"/>
    </source>
</evidence>
<keyword evidence="1" id="KW-1133">Transmembrane helix</keyword>
<dbReference type="Proteomes" id="UP000178794">
    <property type="component" value="Unassembled WGS sequence"/>
</dbReference>
<name>A0A1F6DDX7_9BACT</name>
<comment type="caution">
    <text evidence="2">The sequence shown here is derived from an EMBL/GenBank/DDBJ whole genome shotgun (WGS) entry which is preliminary data.</text>
</comment>
<dbReference type="EMBL" id="MFLF01000013">
    <property type="protein sequence ID" value="OGG59628.1"/>
    <property type="molecule type" value="Genomic_DNA"/>
</dbReference>
<evidence type="ECO:0000313" key="2">
    <source>
        <dbReference type="EMBL" id="OGG59628.1"/>
    </source>
</evidence>
<gene>
    <name evidence="2" type="ORF">A3C89_00210</name>
</gene>
<keyword evidence="1" id="KW-0472">Membrane</keyword>
<reference evidence="2 3" key="1">
    <citation type="journal article" date="2016" name="Nat. Commun.">
        <title>Thousands of microbial genomes shed light on interconnected biogeochemical processes in an aquifer system.</title>
        <authorList>
            <person name="Anantharaman K."/>
            <person name="Brown C.T."/>
            <person name="Hug L.A."/>
            <person name="Sharon I."/>
            <person name="Castelle C.J."/>
            <person name="Probst A.J."/>
            <person name="Thomas B.C."/>
            <person name="Singh A."/>
            <person name="Wilkins M.J."/>
            <person name="Karaoz U."/>
            <person name="Brodie E.L."/>
            <person name="Williams K.H."/>
            <person name="Hubbard S.S."/>
            <person name="Banfield J.F."/>
        </authorList>
    </citation>
    <scope>NUCLEOTIDE SEQUENCE [LARGE SCALE GENOMIC DNA]</scope>
</reference>
<organism evidence="2 3">
    <name type="scientific">Candidatus Kaiserbacteria bacterium RIFCSPHIGHO2_02_FULL_50_50</name>
    <dbReference type="NCBI Taxonomy" id="1798492"/>
    <lineage>
        <taxon>Bacteria</taxon>
        <taxon>Candidatus Kaiseribacteriota</taxon>
    </lineage>
</organism>
<protein>
    <submittedName>
        <fullName evidence="2">Uncharacterized protein</fullName>
    </submittedName>
</protein>